<dbReference type="GO" id="GO:0055085">
    <property type="term" value="P:transmembrane transport"/>
    <property type="evidence" value="ECO:0007669"/>
    <property type="project" value="InterPro"/>
</dbReference>
<evidence type="ECO:0000256" key="1">
    <source>
        <dbReference type="ARBA" id="ARBA00004651"/>
    </source>
</evidence>
<comment type="subcellular location">
    <subcellularLocation>
        <location evidence="1 8">Cell membrane</location>
        <topology evidence="1 8">Multi-pass membrane protein</topology>
    </subcellularLocation>
</comment>
<dbReference type="InterPro" id="IPR035906">
    <property type="entry name" value="MetI-like_sf"/>
</dbReference>
<keyword evidence="3 8" id="KW-0813">Transport</keyword>
<evidence type="ECO:0000256" key="7">
    <source>
        <dbReference type="ARBA" id="ARBA00023136"/>
    </source>
</evidence>
<feature type="transmembrane region" description="Helical" evidence="8">
    <location>
        <begin position="236"/>
        <end position="259"/>
    </location>
</feature>
<dbReference type="RefSeq" id="WP_086487793.1">
    <property type="nucleotide sequence ID" value="NZ_MSLT01000012.1"/>
</dbReference>
<keyword evidence="7 8" id="KW-0472">Membrane</keyword>
<dbReference type="AlphaFoldDB" id="A0A251X8F3"/>
<dbReference type="CDD" id="cd06261">
    <property type="entry name" value="TM_PBP2"/>
    <property type="match status" value="1"/>
</dbReference>
<dbReference type="PANTHER" id="PTHR43848">
    <property type="entry name" value="PUTRESCINE TRANSPORT SYSTEM PERMEASE PROTEIN POTI"/>
    <property type="match status" value="1"/>
</dbReference>
<evidence type="ECO:0000259" key="9">
    <source>
        <dbReference type="PROSITE" id="PS50928"/>
    </source>
</evidence>
<feature type="transmembrane region" description="Helical" evidence="8">
    <location>
        <begin position="178"/>
        <end position="198"/>
    </location>
</feature>
<keyword evidence="4" id="KW-1003">Cell membrane</keyword>
<protein>
    <submittedName>
        <fullName evidence="10">Putrescine ABC transporter permease PotI</fullName>
    </submittedName>
</protein>
<evidence type="ECO:0000256" key="5">
    <source>
        <dbReference type="ARBA" id="ARBA00022692"/>
    </source>
</evidence>
<keyword evidence="11" id="KW-1185">Reference proteome</keyword>
<gene>
    <name evidence="10" type="ORF">TPSD3_06600</name>
</gene>
<dbReference type="OrthoDB" id="9782004at2"/>
<feature type="transmembrane region" description="Helical" evidence="8">
    <location>
        <begin position="134"/>
        <end position="157"/>
    </location>
</feature>
<sequence length="297" mass="32858">MHSRLTWLLLTFGYLFLYVPIIILVIYSFNESRLVTVWSGFSTQWYRALWEDQQLLAAVWMSLRIAFLTATAAVGLGTAAAMMITRFGHFPGYTPFAAMITAPLVMPEVITGISLLLLFVALEQAIGFPQGRGMLTIWIAHVTFCTAYVTVVISSRLRELDPALEEAAMDLGATPWKVFFLITLPIIAPALLSGWLLAFTLSLDDLVVASFVSGPGSTTLPMVVYSSVRLGVSPKINALASIIILVMFLGVFIAGWIMLRMERKRDLEMQQVVTETLEAEAALFDRPPAHVRLEAKP</sequence>
<comment type="similarity">
    <text evidence="2">Belongs to the binding-protein-dependent transport system permease family. CysTW subfamily.</text>
</comment>
<keyword evidence="6 8" id="KW-1133">Transmembrane helix</keyword>
<feature type="transmembrane region" description="Helical" evidence="8">
    <location>
        <begin position="65"/>
        <end position="84"/>
    </location>
</feature>
<dbReference type="Pfam" id="PF00528">
    <property type="entry name" value="BPD_transp_1"/>
    <property type="match status" value="1"/>
</dbReference>
<dbReference type="Proteomes" id="UP000194798">
    <property type="component" value="Unassembled WGS sequence"/>
</dbReference>
<evidence type="ECO:0000256" key="8">
    <source>
        <dbReference type="RuleBase" id="RU363032"/>
    </source>
</evidence>
<dbReference type="EMBL" id="MSLT01000012">
    <property type="protein sequence ID" value="OUD14007.1"/>
    <property type="molecule type" value="Genomic_DNA"/>
</dbReference>
<evidence type="ECO:0000313" key="11">
    <source>
        <dbReference type="Proteomes" id="UP000194798"/>
    </source>
</evidence>
<dbReference type="SUPFAM" id="SSF161098">
    <property type="entry name" value="MetI-like"/>
    <property type="match status" value="1"/>
</dbReference>
<keyword evidence="5 8" id="KW-0812">Transmembrane</keyword>
<feature type="transmembrane region" description="Helical" evidence="8">
    <location>
        <begin position="96"/>
        <end position="122"/>
    </location>
</feature>
<proteinExistence type="inferred from homology"/>
<dbReference type="InterPro" id="IPR000515">
    <property type="entry name" value="MetI-like"/>
</dbReference>
<name>A0A251X8F3_9GAMM</name>
<feature type="transmembrane region" description="Helical" evidence="8">
    <location>
        <begin position="7"/>
        <end position="29"/>
    </location>
</feature>
<dbReference type="GO" id="GO:0005886">
    <property type="term" value="C:plasma membrane"/>
    <property type="evidence" value="ECO:0007669"/>
    <property type="project" value="UniProtKB-SubCell"/>
</dbReference>
<evidence type="ECO:0000256" key="2">
    <source>
        <dbReference type="ARBA" id="ARBA00007069"/>
    </source>
</evidence>
<comment type="caution">
    <text evidence="10">The sequence shown here is derived from an EMBL/GenBank/DDBJ whole genome shotgun (WGS) entry which is preliminary data.</text>
</comment>
<dbReference type="InterPro" id="IPR051789">
    <property type="entry name" value="Bact_Polyamine_Transport"/>
</dbReference>
<evidence type="ECO:0000256" key="6">
    <source>
        <dbReference type="ARBA" id="ARBA00022989"/>
    </source>
</evidence>
<feature type="domain" description="ABC transmembrane type-1" evidence="9">
    <location>
        <begin position="59"/>
        <end position="254"/>
    </location>
</feature>
<reference evidence="10 11" key="1">
    <citation type="submission" date="2016-12" db="EMBL/GenBank/DDBJ databases">
        <title>Thioflexothrix psekupsii D3 genome sequencing and assembly.</title>
        <authorList>
            <person name="Fomenkov A."/>
            <person name="Vincze T."/>
            <person name="Grabovich M."/>
            <person name="Anton B.P."/>
            <person name="Dubinina G."/>
            <person name="Orlova M."/>
            <person name="Belousova E."/>
            <person name="Roberts R.J."/>
        </authorList>
    </citation>
    <scope>NUCLEOTIDE SEQUENCE [LARGE SCALE GENOMIC DNA]</scope>
    <source>
        <strain evidence="10">D3</strain>
    </source>
</reference>
<evidence type="ECO:0000313" key="10">
    <source>
        <dbReference type="EMBL" id="OUD14007.1"/>
    </source>
</evidence>
<dbReference type="Gene3D" id="1.10.3720.10">
    <property type="entry name" value="MetI-like"/>
    <property type="match status" value="1"/>
</dbReference>
<evidence type="ECO:0000256" key="3">
    <source>
        <dbReference type="ARBA" id="ARBA00022448"/>
    </source>
</evidence>
<evidence type="ECO:0000256" key="4">
    <source>
        <dbReference type="ARBA" id="ARBA00022475"/>
    </source>
</evidence>
<accession>A0A251X8F3</accession>
<dbReference type="PROSITE" id="PS50928">
    <property type="entry name" value="ABC_TM1"/>
    <property type="match status" value="1"/>
</dbReference>
<dbReference type="PANTHER" id="PTHR43848:SF2">
    <property type="entry name" value="PUTRESCINE TRANSPORT SYSTEM PERMEASE PROTEIN POTI"/>
    <property type="match status" value="1"/>
</dbReference>
<organism evidence="10 11">
    <name type="scientific">Thioflexithrix psekupsensis</name>
    <dbReference type="NCBI Taxonomy" id="1570016"/>
    <lineage>
        <taxon>Bacteria</taxon>
        <taxon>Pseudomonadati</taxon>
        <taxon>Pseudomonadota</taxon>
        <taxon>Gammaproteobacteria</taxon>
        <taxon>Thiotrichales</taxon>
        <taxon>Thioflexithrix</taxon>
    </lineage>
</organism>